<dbReference type="GO" id="GO:0003677">
    <property type="term" value="F:DNA binding"/>
    <property type="evidence" value="ECO:0007669"/>
    <property type="project" value="UniProtKB-KW"/>
</dbReference>
<dbReference type="KEGG" id="caml:H6X83_07390"/>
<reference evidence="5 6" key="1">
    <citation type="submission" date="2020-08" db="EMBL/GenBank/DDBJ databases">
        <authorList>
            <person name="Ren C."/>
            <person name="Gu Y."/>
            <person name="Xu Y."/>
        </authorList>
    </citation>
    <scope>NUCLEOTIDE SEQUENCE [LARGE SCALE GENOMIC DNA]</scope>
    <source>
        <strain evidence="5 6">LBM18003</strain>
    </source>
</reference>
<keyword evidence="3" id="KW-0804">Transcription</keyword>
<dbReference type="EMBL" id="CP060696">
    <property type="protein sequence ID" value="QNO16804.1"/>
    <property type="molecule type" value="Genomic_DNA"/>
</dbReference>
<proteinExistence type="predicted"/>
<dbReference type="Gene3D" id="1.10.10.10">
    <property type="entry name" value="Winged helix-like DNA-binding domain superfamily/Winged helix DNA-binding domain"/>
    <property type="match status" value="1"/>
</dbReference>
<dbReference type="AlphaFoldDB" id="A0A7G9WDP2"/>
<dbReference type="SUPFAM" id="SSF46785">
    <property type="entry name" value="Winged helix' DNA-binding domain"/>
    <property type="match status" value="1"/>
</dbReference>
<evidence type="ECO:0000256" key="3">
    <source>
        <dbReference type="ARBA" id="ARBA00023163"/>
    </source>
</evidence>
<keyword evidence="2" id="KW-0238">DNA-binding</keyword>
<dbReference type="SMART" id="SM00419">
    <property type="entry name" value="HTH_CRP"/>
    <property type="match status" value="1"/>
</dbReference>
<dbReference type="RefSeq" id="WP_212505871.1">
    <property type="nucleotide sequence ID" value="NZ_CP060696.1"/>
</dbReference>
<dbReference type="Proteomes" id="UP000516046">
    <property type="component" value="Chromosome"/>
</dbReference>
<evidence type="ECO:0000256" key="1">
    <source>
        <dbReference type="ARBA" id="ARBA00023015"/>
    </source>
</evidence>
<evidence type="ECO:0000313" key="6">
    <source>
        <dbReference type="Proteomes" id="UP000516046"/>
    </source>
</evidence>
<dbReference type="InterPro" id="IPR036388">
    <property type="entry name" value="WH-like_DNA-bd_sf"/>
</dbReference>
<evidence type="ECO:0000259" key="4">
    <source>
        <dbReference type="PROSITE" id="PS51063"/>
    </source>
</evidence>
<evidence type="ECO:0000313" key="5">
    <source>
        <dbReference type="EMBL" id="QNO16804.1"/>
    </source>
</evidence>
<keyword evidence="1" id="KW-0805">Transcription regulation</keyword>
<name>A0A7G9WDP2_9FIRM</name>
<dbReference type="Gene3D" id="2.60.120.10">
    <property type="entry name" value="Jelly Rolls"/>
    <property type="match status" value="1"/>
</dbReference>
<protein>
    <submittedName>
        <fullName evidence="5">Crp/Fnr family transcriptional regulator</fullName>
    </submittedName>
</protein>
<dbReference type="PRINTS" id="PR00034">
    <property type="entry name" value="HTHCRP"/>
</dbReference>
<dbReference type="PROSITE" id="PS51063">
    <property type="entry name" value="HTH_CRP_2"/>
    <property type="match status" value="1"/>
</dbReference>
<sequence>MYETCLSFWDTLSDAQKESIHREAELIEVPVGARNPFGKEKNYQMLAVIKGRIRVYMLAEDGKEVTFYRMVPDSLCSFMLKDCLSEDGQIGIMLQAESNSEILCIPVQLHEALLTESAAYLKEQMESERDCCRKITGVVNDILSKRLDSRIAKLLLEESSFCGTNQLKITHEEIACHLGSAREVVTRILKDLQKRQMLILHRGAVVITDREKLKKLI</sequence>
<organism evidence="5 6">
    <name type="scientific">Caproicibacterium amylolyticum</name>
    <dbReference type="NCBI Taxonomy" id="2766537"/>
    <lineage>
        <taxon>Bacteria</taxon>
        <taxon>Bacillati</taxon>
        <taxon>Bacillota</taxon>
        <taxon>Clostridia</taxon>
        <taxon>Eubacteriales</taxon>
        <taxon>Oscillospiraceae</taxon>
        <taxon>Caproicibacterium</taxon>
    </lineage>
</organism>
<accession>A0A7G9WDP2</accession>
<evidence type="ECO:0000256" key="2">
    <source>
        <dbReference type="ARBA" id="ARBA00023125"/>
    </source>
</evidence>
<dbReference type="InterPro" id="IPR018490">
    <property type="entry name" value="cNMP-bd_dom_sf"/>
</dbReference>
<dbReference type="InterPro" id="IPR036390">
    <property type="entry name" value="WH_DNA-bd_sf"/>
</dbReference>
<dbReference type="InterPro" id="IPR012318">
    <property type="entry name" value="HTH_CRP"/>
</dbReference>
<keyword evidence="6" id="KW-1185">Reference proteome</keyword>
<dbReference type="InterPro" id="IPR014710">
    <property type="entry name" value="RmlC-like_jellyroll"/>
</dbReference>
<dbReference type="Pfam" id="PF13545">
    <property type="entry name" value="HTH_Crp_2"/>
    <property type="match status" value="1"/>
</dbReference>
<dbReference type="SUPFAM" id="SSF51206">
    <property type="entry name" value="cAMP-binding domain-like"/>
    <property type="match status" value="1"/>
</dbReference>
<feature type="domain" description="HTH crp-type" evidence="4">
    <location>
        <begin position="145"/>
        <end position="211"/>
    </location>
</feature>
<gene>
    <name evidence="5" type="ORF">H6X83_07390</name>
</gene>
<dbReference type="GO" id="GO:0006355">
    <property type="term" value="P:regulation of DNA-templated transcription"/>
    <property type="evidence" value="ECO:0007669"/>
    <property type="project" value="InterPro"/>
</dbReference>